<dbReference type="InterPro" id="IPR002401">
    <property type="entry name" value="Cyt_P450_E_grp-I"/>
</dbReference>
<dbReference type="GO" id="GO:0004497">
    <property type="term" value="F:monooxygenase activity"/>
    <property type="evidence" value="ECO:0007669"/>
    <property type="project" value="UniProtKB-KW"/>
</dbReference>
<comment type="pathway">
    <text evidence="7">Aromatic compound metabolism; phenylacetate degradation.</text>
</comment>
<dbReference type="EMBL" id="AMGX01000033">
    <property type="protein sequence ID" value="EXJ57878.1"/>
    <property type="molecule type" value="Genomic_DNA"/>
</dbReference>
<dbReference type="GO" id="GO:0005506">
    <property type="term" value="F:iron ion binding"/>
    <property type="evidence" value="ECO:0007669"/>
    <property type="project" value="InterPro"/>
</dbReference>
<dbReference type="FunFam" id="1.10.630.10:FF:000072">
    <property type="entry name" value="3-hydroxyphenylacetate 6 hydroxylase"/>
    <property type="match status" value="1"/>
</dbReference>
<dbReference type="SUPFAM" id="SSF48264">
    <property type="entry name" value="Cytochrome P450"/>
    <property type="match status" value="1"/>
</dbReference>
<dbReference type="Pfam" id="PF00067">
    <property type="entry name" value="p450"/>
    <property type="match status" value="1"/>
</dbReference>
<evidence type="ECO:0000256" key="4">
    <source>
        <dbReference type="ARBA" id="ARBA00023002"/>
    </source>
</evidence>
<dbReference type="AlphaFoldDB" id="W9VQR6"/>
<comment type="similarity">
    <text evidence="1 9">Belongs to the cytochrome P450 family.</text>
</comment>
<comment type="cofactor">
    <cofactor evidence="8">
        <name>heme</name>
        <dbReference type="ChEBI" id="CHEBI:30413"/>
    </cofactor>
</comment>
<dbReference type="InterPro" id="IPR001128">
    <property type="entry name" value="Cyt_P450"/>
</dbReference>
<dbReference type="PANTHER" id="PTHR46300">
    <property type="entry name" value="P450, PUTATIVE (EUROFUNG)-RELATED-RELATED"/>
    <property type="match status" value="1"/>
</dbReference>
<keyword evidence="10" id="KW-0472">Membrane</keyword>
<keyword evidence="5 8" id="KW-0408">Iron</keyword>
<dbReference type="GO" id="GO:0020037">
    <property type="term" value="F:heme binding"/>
    <property type="evidence" value="ECO:0007669"/>
    <property type="project" value="InterPro"/>
</dbReference>
<evidence type="ECO:0000256" key="10">
    <source>
        <dbReference type="SAM" id="Phobius"/>
    </source>
</evidence>
<protein>
    <submittedName>
        <fullName evidence="11">3-hydroxyphenylacetate 6-hydroxylase</fullName>
    </submittedName>
</protein>
<evidence type="ECO:0000256" key="5">
    <source>
        <dbReference type="ARBA" id="ARBA00023004"/>
    </source>
</evidence>
<sequence>MASSHWDAFQSQSTRQIALFGILIVTSVTFIIYELVRWNSRIPKFSGPVGLPIVGNLWQLRGKDIPEQYRVWSRKYGAVYQVQLGSIPVLVINSAAAAKAILIQNSQATASRPEFYTFHKIIASTSGTTLGTTPYTNSLRKRRKVVSAALNRPAVESYIPHLDIETRFFLAEALKYGQSGGRAIDPMPLFLRLNLSLGLTLHWGDRMGSQSEVFQEIVYVEDLISNFRSTTGNLQDYVPLLRLNPFNSSSAIAADMRTRRDKYIAALDRALDEKMKKGEHKPCIRANVKLDQETKLDEMELGSLNLTMLTAGLDTMNGAVGWGIAMLATMPEIQKKAQEAIMSTYGDDAPLCDAYDRQSCDYLFMMIKEIVRYYAVTRLALPRRSIADFTYEGKLVPKGTILFLNAWACNMDPAVWDDPEVFRPERWREQPDAPLFTFGVGHRMCIGTQLAYRELYLLFLRLLNSYEIRPQGPIESHPIRGVANRNSLVMLPKSYKVRFIPRNENALQNALVEELGQVVLDGKV</sequence>
<dbReference type="Gene3D" id="1.10.630.10">
    <property type="entry name" value="Cytochrome P450"/>
    <property type="match status" value="1"/>
</dbReference>
<keyword evidence="10" id="KW-1133">Transmembrane helix</keyword>
<evidence type="ECO:0000256" key="2">
    <source>
        <dbReference type="ARBA" id="ARBA00022617"/>
    </source>
</evidence>
<evidence type="ECO:0000256" key="7">
    <source>
        <dbReference type="ARBA" id="ARBA00060591"/>
    </source>
</evidence>
<evidence type="ECO:0000256" key="9">
    <source>
        <dbReference type="RuleBase" id="RU000461"/>
    </source>
</evidence>
<dbReference type="PROSITE" id="PS00086">
    <property type="entry name" value="CYTOCHROME_P450"/>
    <property type="match status" value="1"/>
</dbReference>
<keyword evidence="3 8" id="KW-0479">Metal-binding</keyword>
<name>W9VQR6_9EURO</name>
<dbReference type="InterPro" id="IPR050364">
    <property type="entry name" value="Cytochrome_P450_fung"/>
</dbReference>
<evidence type="ECO:0000313" key="12">
    <source>
        <dbReference type="Proteomes" id="UP000019471"/>
    </source>
</evidence>
<feature type="transmembrane region" description="Helical" evidence="10">
    <location>
        <begin position="17"/>
        <end position="36"/>
    </location>
</feature>
<evidence type="ECO:0000256" key="1">
    <source>
        <dbReference type="ARBA" id="ARBA00010617"/>
    </source>
</evidence>
<keyword evidence="12" id="KW-1185">Reference proteome</keyword>
<keyword evidence="4 9" id="KW-0560">Oxidoreductase</keyword>
<accession>W9VQR6</accession>
<proteinExistence type="inferred from homology"/>
<dbReference type="InterPro" id="IPR036396">
    <property type="entry name" value="Cyt_P450_sf"/>
</dbReference>
<comment type="caution">
    <text evidence="11">The sequence shown here is derived from an EMBL/GenBank/DDBJ whole genome shotgun (WGS) entry which is preliminary data.</text>
</comment>
<dbReference type="PRINTS" id="PR00385">
    <property type="entry name" value="P450"/>
</dbReference>
<evidence type="ECO:0000256" key="8">
    <source>
        <dbReference type="PIRSR" id="PIRSR602401-1"/>
    </source>
</evidence>
<dbReference type="PRINTS" id="PR00463">
    <property type="entry name" value="EP450I"/>
</dbReference>
<dbReference type="InterPro" id="IPR017972">
    <property type="entry name" value="Cyt_P450_CS"/>
</dbReference>
<dbReference type="HOGENOM" id="CLU_001570_2_4_1"/>
<evidence type="ECO:0000256" key="6">
    <source>
        <dbReference type="ARBA" id="ARBA00023033"/>
    </source>
</evidence>
<keyword evidence="10" id="KW-0812">Transmembrane</keyword>
<dbReference type="GO" id="GO:0016705">
    <property type="term" value="F:oxidoreductase activity, acting on paired donors, with incorporation or reduction of molecular oxygen"/>
    <property type="evidence" value="ECO:0007669"/>
    <property type="project" value="InterPro"/>
</dbReference>
<dbReference type="STRING" id="1182543.W9VQR6"/>
<feature type="binding site" description="axial binding residue" evidence="8">
    <location>
        <position position="445"/>
    </location>
    <ligand>
        <name>heme</name>
        <dbReference type="ChEBI" id="CHEBI:30413"/>
    </ligand>
    <ligandPart>
        <name>Fe</name>
        <dbReference type="ChEBI" id="CHEBI:18248"/>
    </ligandPart>
</feature>
<dbReference type="GeneID" id="19197122"/>
<reference evidence="11 12" key="1">
    <citation type="submission" date="2013-03" db="EMBL/GenBank/DDBJ databases">
        <title>The Genome Sequence of Cladophialophora psammophila CBS 110553.</title>
        <authorList>
            <consortium name="The Broad Institute Genomics Platform"/>
            <person name="Cuomo C."/>
            <person name="de Hoog S."/>
            <person name="Gorbushina A."/>
            <person name="Walker B."/>
            <person name="Young S.K."/>
            <person name="Zeng Q."/>
            <person name="Gargeya S."/>
            <person name="Fitzgerald M."/>
            <person name="Haas B."/>
            <person name="Abouelleil A."/>
            <person name="Allen A.W."/>
            <person name="Alvarado L."/>
            <person name="Arachchi H.M."/>
            <person name="Berlin A.M."/>
            <person name="Chapman S.B."/>
            <person name="Gainer-Dewar J."/>
            <person name="Goldberg J."/>
            <person name="Griggs A."/>
            <person name="Gujja S."/>
            <person name="Hansen M."/>
            <person name="Howarth C."/>
            <person name="Imamovic A."/>
            <person name="Ireland A."/>
            <person name="Larimer J."/>
            <person name="McCowan C."/>
            <person name="Murphy C."/>
            <person name="Pearson M."/>
            <person name="Poon T.W."/>
            <person name="Priest M."/>
            <person name="Roberts A."/>
            <person name="Saif S."/>
            <person name="Shea T."/>
            <person name="Sisk P."/>
            <person name="Sykes S."/>
            <person name="Wortman J."/>
            <person name="Nusbaum C."/>
            <person name="Birren B."/>
        </authorList>
    </citation>
    <scope>NUCLEOTIDE SEQUENCE [LARGE SCALE GENOMIC DNA]</scope>
    <source>
        <strain evidence="11 12">CBS 110553</strain>
    </source>
</reference>
<evidence type="ECO:0000256" key="3">
    <source>
        <dbReference type="ARBA" id="ARBA00022723"/>
    </source>
</evidence>
<dbReference type="RefSeq" id="XP_007751195.1">
    <property type="nucleotide sequence ID" value="XM_007753005.1"/>
</dbReference>
<evidence type="ECO:0000313" key="11">
    <source>
        <dbReference type="EMBL" id="EXJ57878.1"/>
    </source>
</evidence>
<dbReference type="eggNOG" id="KOG0156">
    <property type="taxonomic scope" value="Eukaryota"/>
</dbReference>
<gene>
    <name evidence="11" type="ORF">A1O5_12436</name>
</gene>
<dbReference type="Proteomes" id="UP000019471">
    <property type="component" value="Unassembled WGS sequence"/>
</dbReference>
<keyword evidence="6 9" id="KW-0503">Monooxygenase</keyword>
<dbReference type="OrthoDB" id="1055148at2759"/>
<organism evidence="11 12">
    <name type="scientific">Cladophialophora psammophila CBS 110553</name>
    <dbReference type="NCBI Taxonomy" id="1182543"/>
    <lineage>
        <taxon>Eukaryota</taxon>
        <taxon>Fungi</taxon>
        <taxon>Dikarya</taxon>
        <taxon>Ascomycota</taxon>
        <taxon>Pezizomycotina</taxon>
        <taxon>Eurotiomycetes</taxon>
        <taxon>Chaetothyriomycetidae</taxon>
        <taxon>Chaetothyriales</taxon>
        <taxon>Herpotrichiellaceae</taxon>
        <taxon>Cladophialophora</taxon>
    </lineage>
</organism>
<keyword evidence="2 8" id="KW-0349">Heme</keyword>
<dbReference type="PANTHER" id="PTHR46300:SF9">
    <property type="entry name" value="P450, PUTATIVE-RELATED"/>
    <property type="match status" value="1"/>
</dbReference>